<evidence type="ECO:0000313" key="2">
    <source>
        <dbReference type="EMBL" id="OGK06756.1"/>
    </source>
</evidence>
<reference evidence="2 3" key="1">
    <citation type="journal article" date="2016" name="Nat. Commun.">
        <title>Thousands of microbial genomes shed light on interconnected biogeochemical processes in an aquifer system.</title>
        <authorList>
            <person name="Anantharaman K."/>
            <person name="Brown C.T."/>
            <person name="Hug L.A."/>
            <person name="Sharon I."/>
            <person name="Castelle C.J."/>
            <person name="Probst A.J."/>
            <person name="Thomas B.C."/>
            <person name="Singh A."/>
            <person name="Wilkins M.J."/>
            <person name="Karaoz U."/>
            <person name="Brodie E.L."/>
            <person name="Williams K.H."/>
            <person name="Hubbard S.S."/>
            <person name="Banfield J.F."/>
        </authorList>
    </citation>
    <scope>NUCLEOTIDE SEQUENCE [LARGE SCALE GENOMIC DNA]</scope>
</reference>
<dbReference type="InterPro" id="IPR007160">
    <property type="entry name" value="DUF362"/>
</dbReference>
<dbReference type="Pfam" id="PF10518">
    <property type="entry name" value="TAT_signal"/>
    <property type="match status" value="1"/>
</dbReference>
<feature type="domain" description="DUF362" evidence="1">
    <location>
        <begin position="113"/>
        <end position="324"/>
    </location>
</feature>
<dbReference type="Pfam" id="PF04015">
    <property type="entry name" value="DUF362"/>
    <property type="match status" value="1"/>
</dbReference>
<organism evidence="2 3">
    <name type="scientific">Candidatus Raymondbacteria bacterium RIFOXYD12_FULL_49_13</name>
    <dbReference type="NCBI Taxonomy" id="1817890"/>
    <lineage>
        <taxon>Bacteria</taxon>
        <taxon>Raymondiibacteriota</taxon>
    </lineage>
</organism>
<sequence>MKCPGKISRRSFLKTGASATAASTLVPAIVGLSSKEVPASPSPLNIWPGRVVLNYENRINPHPTCNQTGGTLSDETTMMAMIDNSIRLLTGIQDVGEAWKAIFPATLSVTSRIAIKINILTDTTIPPHPFLVKGIVEGLKLMSLPGGNFPANRIYIYDGNASADWANKGFTSTNFPDVNLVPSDSQTTRTGDDAGARNRPYSNTLYNCDFLINIPTLRGHSTYAESYTMGFKSHYGTYPTDFHSTGDPFADPSSCPAYLRDINCVGPVYNKTVLTAFCSIYGHYGSSPSASANSFLIYAQTKDPATADTRPNTVIMSTDPVTAEFHGVKVRKLQFNQTYNVSDMPNYLRASAGKTSSLSASPYNIGIIDEADMDYREIINGVITNSGSEKFSSSASKEKAAMQVNPNPVSPNAYIDFLAPQNSHQKQAVVEISDIKGQIIWRKEVSILGINNRVVWTGVNSRGKRAVPGRYVVSVNLGTKILSNTITLI</sequence>
<dbReference type="AlphaFoldDB" id="A0A1F7FJW2"/>
<gene>
    <name evidence="2" type="ORF">A2519_05000</name>
</gene>
<evidence type="ECO:0000313" key="3">
    <source>
        <dbReference type="Proteomes" id="UP000179243"/>
    </source>
</evidence>
<dbReference type="InterPro" id="IPR019546">
    <property type="entry name" value="TAT_signal_bac_arc"/>
</dbReference>
<proteinExistence type="predicted"/>
<dbReference type="EMBL" id="MFYX01000021">
    <property type="protein sequence ID" value="OGK06756.1"/>
    <property type="molecule type" value="Genomic_DNA"/>
</dbReference>
<protein>
    <recommendedName>
        <fullName evidence="1">DUF362 domain-containing protein</fullName>
    </recommendedName>
</protein>
<accession>A0A1F7FJW2</accession>
<evidence type="ECO:0000259" key="1">
    <source>
        <dbReference type="Pfam" id="PF04015"/>
    </source>
</evidence>
<dbReference type="Proteomes" id="UP000179243">
    <property type="component" value="Unassembled WGS sequence"/>
</dbReference>
<comment type="caution">
    <text evidence="2">The sequence shown here is derived from an EMBL/GenBank/DDBJ whole genome shotgun (WGS) entry which is preliminary data.</text>
</comment>
<dbReference type="PROSITE" id="PS51318">
    <property type="entry name" value="TAT"/>
    <property type="match status" value="1"/>
</dbReference>
<dbReference type="InterPro" id="IPR006311">
    <property type="entry name" value="TAT_signal"/>
</dbReference>
<name>A0A1F7FJW2_UNCRA</name>